<comment type="subcellular location">
    <subcellularLocation>
        <location evidence="2">Cell membrane</location>
        <topology evidence="2">Multi-pass membrane protein</topology>
    </subcellularLocation>
</comment>
<dbReference type="GO" id="GO:0000155">
    <property type="term" value="F:phosphorelay sensor kinase activity"/>
    <property type="evidence" value="ECO:0007669"/>
    <property type="project" value="InterPro"/>
</dbReference>
<feature type="transmembrane region" description="Helical" evidence="10">
    <location>
        <begin position="85"/>
        <end position="108"/>
    </location>
</feature>
<dbReference type="Proteomes" id="UP000033618">
    <property type="component" value="Unassembled WGS sequence"/>
</dbReference>
<evidence type="ECO:0000259" key="11">
    <source>
        <dbReference type="PROSITE" id="PS50109"/>
    </source>
</evidence>
<keyword evidence="10" id="KW-1133">Transmembrane helix</keyword>
<dbReference type="InterPro" id="IPR050980">
    <property type="entry name" value="2C_sensor_his_kinase"/>
</dbReference>
<dbReference type="SMART" id="SM00388">
    <property type="entry name" value="HisKA"/>
    <property type="match status" value="1"/>
</dbReference>
<dbReference type="Gene3D" id="3.30.565.10">
    <property type="entry name" value="Histidine kinase-like ATPase, C-terminal domain"/>
    <property type="match status" value="1"/>
</dbReference>
<dbReference type="InterPro" id="IPR036890">
    <property type="entry name" value="HATPase_C_sf"/>
</dbReference>
<dbReference type="InterPro" id="IPR004358">
    <property type="entry name" value="Sig_transdc_His_kin-like_C"/>
</dbReference>
<reference evidence="12 13" key="1">
    <citation type="submission" date="2015-03" db="EMBL/GenBank/DDBJ databases">
        <title>Draft Genome Sequence of Burkholderia andropogonis type strain ICMP2807, isolated from Sorghum bicolor.</title>
        <authorList>
            <person name="Lopes-Santos L."/>
            <person name="Castro D.B."/>
            <person name="Ottoboni L.M."/>
            <person name="Park D."/>
            <person name="Weirc B.S."/>
            <person name="Destefano S.A."/>
        </authorList>
    </citation>
    <scope>NUCLEOTIDE SEQUENCE [LARGE SCALE GENOMIC DNA]</scope>
    <source>
        <strain evidence="12 13">ICMP2807</strain>
    </source>
</reference>
<feature type="transmembrane region" description="Helical" evidence="10">
    <location>
        <begin position="120"/>
        <end position="140"/>
    </location>
</feature>
<dbReference type="Pfam" id="PF25323">
    <property type="entry name" value="6TM_PilS"/>
    <property type="match status" value="1"/>
</dbReference>
<comment type="caution">
    <text evidence="12">The sequence shown here is derived from an EMBL/GenBank/DDBJ whole genome shotgun (WGS) entry which is preliminary data.</text>
</comment>
<comment type="catalytic activity">
    <reaction evidence="1">
        <text>ATP + protein L-histidine = ADP + protein N-phospho-L-histidine.</text>
        <dbReference type="EC" id="2.7.13.3"/>
    </reaction>
</comment>
<dbReference type="PATRIC" id="fig|28092.6.peg.947"/>
<dbReference type="PROSITE" id="PS50109">
    <property type="entry name" value="HIS_KIN"/>
    <property type="match status" value="1"/>
</dbReference>
<evidence type="ECO:0000256" key="6">
    <source>
        <dbReference type="ARBA" id="ARBA00022679"/>
    </source>
</evidence>
<dbReference type="AlphaFoldDB" id="A0A0F5K3B6"/>
<keyword evidence="13" id="KW-1185">Reference proteome</keyword>
<evidence type="ECO:0000256" key="3">
    <source>
        <dbReference type="ARBA" id="ARBA00012438"/>
    </source>
</evidence>
<dbReference type="STRING" id="28092.WM40_03995"/>
<dbReference type="PRINTS" id="PR00344">
    <property type="entry name" value="BCTRLSENSOR"/>
</dbReference>
<keyword evidence="9" id="KW-0067">ATP-binding</keyword>
<dbReference type="InterPro" id="IPR036097">
    <property type="entry name" value="HisK_dim/P_sf"/>
</dbReference>
<feature type="transmembrane region" description="Helical" evidence="10">
    <location>
        <begin position="44"/>
        <end position="65"/>
    </location>
</feature>
<evidence type="ECO:0000313" key="13">
    <source>
        <dbReference type="Proteomes" id="UP000033618"/>
    </source>
</evidence>
<dbReference type="SMART" id="SM00387">
    <property type="entry name" value="HATPase_c"/>
    <property type="match status" value="1"/>
</dbReference>
<dbReference type="InterPro" id="IPR003661">
    <property type="entry name" value="HisK_dim/P_dom"/>
</dbReference>
<gene>
    <name evidence="12" type="ORF">WM40_03995</name>
</gene>
<dbReference type="PANTHER" id="PTHR44936">
    <property type="entry name" value="SENSOR PROTEIN CREC"/>
    <property type="match status" value="1"/>
</dbReference>
<dbReference type="SUPFAM" id="SSF47384">
    <property type="entry name" value="Homodimeric domain of signal transducing histidine kinase"/>
    <property type="match status" value="1"/>
</dbReference>
<dbReference type="EC" id="2.7.13.3" evidence="3"/>
<evidence type="ECO:0000256" key="1">
    <source>
        <dbReference type="ARBA" id="ARBA00000085"/>
    </source>
</evidence>
<organism evidence="12 13">
    <name type="scientific">Robbsia andropogonis</name>
    <dbReference type="NCBI Taxonomy" id="28092"/>
    <lineage>
        <taxon>Bacteria</taxon>
        <taxon>Pseudomonadati</taxon>
        <taxon>Pseudomonadota</taxon>
        <taxon>Betaproteobacteria</taxon>
        <taxon>Burkholderiales</taxon>
        <taxon>Burkholderiaceae</taxon>
        <taxon>Robbsia</taxon>
    </lineage>
</organism>
<proteinExistence type="predicted"/>
<sequence>MNDISQTGHLNLSHLFWLRCVAITGQALAIIVVDVGLGIRLPLLPMAAVIILEIAFNAATLMRIARPGEESNGELFGQLCVDLGALTALLIMSGGTMNPFFSLYLPALAIGAAVLPWRSALVLASFAVLGYLLLAVYSWPLEARHPRDLFDLYRTGNLINFLISVALIAWFVARMSRALRRREAALAEAQQRLLRDERVVALGAQAASIAHEMGTPLSTIALLSEELRESAAADQSLAPYRGDFTVLEQQITLCKEALKRLQSRAASPNRRRLKPWLESFIEQWRLRHPQAGLETGSLGSESMVIEDTVAVGQILTILLDNAARASPGHISIEVRDGGYAADGAAVSAGDGREGVIAFTVSDHGPGIPAALRGQIGATPVRSTQGGAGVGLYLAFVTAARLNGTIDIGDAPGRGTRAILTLPAMRAEAPDE</sequence>
<dbReference type="OrthoDB" id="9785252at2"/>
<name>A0A0F5K3B6_9BURK</name>
<keyword evidence="6" id="KW-0808">Transferase</keyword>
<dbReference type="PANTHER" id="PTHR44936:SF10">
    <property type="entry name" value="SENSOR PROTEIN RSTB"/>
    <property type="match status" value="1"/>
</dbReference>
<dbReference type="GO" id="GO:0005524">
    <property type="term" value="F:ATP binding"/>
    <property type="evidence" value="ECO:0007669"/>
    <property type="project" value="UniProtKB-KW"/>
</dbReference>
<feature type="domain" description="Histidine kinase" evidence="11">
    <location>
        <begin position="208"/>
        <end position="425"/>
    </location>
</feature>
<feature type="transmembrane region" description="Helical" evidence="10">
    <location>
        <begin position="152"/>
        <end position="173"/>
    </location>
</feature>
<evidence type="ECO:0000256" key="2">
    <source>
        <dbReference type="ARBA" id="ARBA00004651"/>
    </source>
</evidence>
<keyword evidence="7" id="KW-0547">Nucleotide-binding</keyword>
<evidence type="ECO:0000256" key="7">
    <source>
        <dbReference type="ARBA" id="ARBA00022741"/>
    </source>
</evidence>
<dbReference type="InterPro" id="IPR003594">
    <property type="entry name" value="HATPase_dom"/>
</dbReference>
<keyword evidence="4" id="KW-1003">Cell membrane</keyword>
<evidence type="ECO:0000256" key="9">
    <source>
        <dbReference type="ARBA" id="ARBA00022840"/>
    </source>
</evidence>
<accession>A0A0F5K3B6</accession>
<dbReference type="SUPFAM" id="SSF55874">
    <property type="entry name" value="ATPase domain of HSP90 chaperone/DNA topoisomerase II/histidine kinase"/>
    <property type="match status" value="1"/>
</dbReference>
<evidence type="ECO:0000256" key="5">
    <source>
        <dbReference type="ARBA" id="ARBA00022553"/>
    </source>
</evidence>
<dbReference type="InterPro" id="IPR005467">
    <property type="entry name" value="His_kinase_dom"/>
</dbReference>
<dbReference type="CDD" id="cd00075">
    <property type="entry name" value="HATPase"/>
    <property type="match status" value="1"/>
</dbReference>
<evidence type="ECO:0000256" key="8">
    <source>
        <dbReference type="ARBA" id="ARBA00022777"/>
    </source>
</evidence>
<feature type="transmembrane region" description="Helical" evidence="10">
    <location>
        <begin position="16"/>
        <end position="37"/>
    </location>
</feature>
<evidence type="ECO:0000313" key="12">
    <source>
        <dbReference type="EMBL" id="KKB64606.1"/>
    </source>
</evidence>
<keyword evidence="10" id="KW-0812">Transmembrane</keyword>
<keyword evidence="5" id="KW-0597">Phosphoprotein</keyword>
<dbReference type="Pfam" id="PF02518">
    <property type="entry name" value="HATPase_c"/>
    <property type="match status" value="1"/>
</dbReference>
<evidence type="ECO:0000256" key="10">
    <source>
        <dbReference type="SAM" id="Phobius"/>
    </source>
</evidence>
<protein>
    <recommendedName>
        <fullName evidence="3">histidine kinase</fullName>
        <ecNumber evidence="3">2.7.13.3</ecNumber>
    </recommendedName>
</protein>
<keyword evidence="8 12" id="KW-0418">Kinase</keyword>
<dbReference type="Gene3D" id="1.10.287.130">
    <property type="match status" value="1"/>
</dbReference>
<dbReference type="EMBL" id="LAQU01000003">
    <property type="protein sequence ID" value="KKB64606.1"/>
    <property type="molecule type" value="Genomic_DNA"/>
</dbReference>
<evidence type="ECO:0000256" key="4">
    <source>
        <dbReference type="ARBA" id="ARBA00022475"/>
    </source>
</evidence>
<keyword evidence="10" id="KW-0472">Membrane</keyword>
<dbReference type="RefSeq" id="WP_024903438.1">
    <property type="nucleotide sequence ID" value="NZ_CADFGU010000005.1"/>
</dbReference>
<dbReference type="CDD" id="cd00082">
    <property type="entry name" value="HisKA"/>
    <property type="match status" value="1"/>
</dbReference>
<dbReference type="GO" id="GO:0005886">
    <property type="term" value="C:plasma membrane"/>
    <property type="evidence" value="ECO:0007669"/>
    <property type="project" value="UniProtKB-SubCell"/>
</dbReference>